<comment type="caution">
    <text evidence="13">The sequence shown here is derived from an EMBL/GenBank/DDBJ whole genome shotgun (WGS) entry which is preliminary data.</text>
</comment>
<evidence type="ECO:0000256" key="7">
    <source>
        <dbReference type="ARBA" id="ARBA00023004"/>
    </source>
</evidence>
<dbReference type="Proteomes" id="UP001501170">
    <property type="component" value="Unassembled WGS sequence"/>
</dbReference>
<keyword evidence="3 12" id="KW-0812">Transmembrane</keyword>
<keyword evidence="8" id="KW-0350">Heme biosynthesis</keyword>
<evidence type="ECO:0000313" key="13">
    <source>
        <dbReference type="EMBL" id="GAA2380994.1"/>
    </source>
</evidence>
<sequence length="306" mass="32379">MIDSWFGFKRPTATYLYYWAIANLAANVLLVVTGGAVRVTDSGLGCPTWPQCTSGSVTPHAAMGIHGLIEFGNRMLTWVLVVIAIATWVAAMRRVPVDRLSRRLATGVAMGVPLQAIIGGITVLTNLNPWIVAFHFLATMVIISLATWMVVHTGSAARGPDAGEPGATDAESAVLRRFGVLLAWALYALTWVTIYLGTVVTGSGPHAGDIKAHRNGLEPTQATQLHVDAVWTLVGLTAALILLAVAAVPSLRRAALIFGGVIVVQGIIGYVQYAAGLPEVLVILHMFGSALLMIGATQLVLATTRR</sequence>
<evidence type="ECO:0000256" key="12">
    <source>
        <dbReference type="SAM" id="Phobius"/>
    </source>
</evidence>
<evidence type="ECO:0000256" key="2">
    <source>
        <dbReference type="ARBA" id="ARBA00022475"/>
    </source>
</evidence>
<keyword evidence="14" id="KW-1185">Reference proteome</keyword>
<reference evidence="14" key="1">
    <citation type="journal article" date="2019" name="Int. J. Syst. Evol. Microbiol.">
        <title>The Global Catalogue of Microorganisms (GCM) 10K type strain sequencing project: providing services to taxonomists for standard genome sequencing and annotation.</title>
        <authorList>
            <consortium name="The Broad Institute Genomics Platform"/>
            <consortium name="The Broad Institute Genome Sequencing Center for Infectious Disease"/>
            <person name="Wu L."/>
            <person name="Ma J."/>
        </authorList>
    </citation>
    <scope>NUCLEOTIDE SEQUENCE [LARGE SCALE GENOMIC DNA]</scope>
    <source>
        <strain evidence="14">JCM 16227</strain>
    </source>
</reference>
<evidence type="ECO:0000256" key="1">
    <source>
        <dbReference type="ARBA" id="ARBA00004141"/>
    </source>
</evidence>
<evidence type="ECO:0000256" key="6">
    <source>
        <dbReference type="ARBA" id="ARBA00023002"/>
    </source>
</evidence>
<keyword evidence="7" id="KW-0408">Iron</keyword>
<protein>
    <submittedName>
        <fullName evidence="13">COX15/CtaA family protein</fullName>
    </submittedName>
</protein>
<comment type="subcellular location">
    <subcellularLocation>
        <location evidence="1">Membrane</location>
        <topology evidence="1">Multi-pass membrane protein</topology>
    </subcellularLocation>
</comment>
<evidence type="ECO:0000256" key="5">
    <source>
        <dbReference type="ARBA" id="ARBA00022989"/>
    </source>
</evidence>
<feature type="transmembrane region" description="Helical" evidence="12">
    <location>
        <begin position="16"/>
        <end position="37"/>
    </location>
</feature>
<evidence type="ECO:0000256" key="8">
    <source>
        <dbReference type="ARBA" id="ARBA00023133"/>
    </source>
</evidence>
<evidence type="ECO:0000256" key="10">
    <source>
        <dbReference type="ARBA" id="ARBA00023157"/>
    </source>
</evidence>
<dbReference type="RefSeq" id="WP_006894857.1">
    <property type="nucleotide sequence ID" value="NZ_BAAARB010000010.1"/>
</dbReference>
<evidence type="ECO:0000256" key="4">
    <source>
        <dbReference type="ARBA" id="ARBA00022723"/>
    </source>
</evidence>
<organism evidence="13 14">
    <name type="scientific">Gordonia cholesterolivorans</name>
    <dbReference type="NCBI Taxonomy" id="559625"/>
    <lineage>
        <taxon>Bacteria</taxon>
        <taxon>Bacillati</taxon>
        <taxon>Actinomycetota</taxon>
        <taxon>Actinomycetes</taxon>
        <taxon>Mycobacteriales</taxon>
        <taxon>Gordoniaceae</taxon>
        <taxon>Gordonia</taxon>
    </lineage>
</organism>
<comment type="pathway">
    <text evidence="11">Porphyrin-containing compound metabolism.</text>
</comment>
<name>A0ABP5UKF4_9ACTN</name>
<proteinExistence type="predicted"/>
<evidence type="ECO:0000256" key="9">
    <source>
        <dbReference type="ARBA" id="ARBA00023136"/>
    </source>
</evidence>
<feature type="transmembrane region" description="Helical" evidence="12">
    <location>
        <begin position="178"/>
        <end position="196"/>
    </location>
</feature>
<dbReference type="PANTHER" id="PTHR35457">
    <property type="entry name" value="HEME A SYNTHASE"/>
    <property type="match status" value="1"/>
</dbReference>
<evidence type="ECO:0000256" key="3">
    <source>
        <dbReference type="ARBA" id="ARBA00022692"/>
    </source>
</evidence>
<dbReference type="InterPro" id="IPR003780">
    <property type="entry name" value="COX15/CtaA_fam"/>
</dbReference>
<dbReference type="PANTHER" id="PTHR35457:SF1">
    <property type="entry name" value="HEME A SYNTHASE"/>
    <property type="match status" value="1"/>
</dbReference>
<dbReference type="Pfam" id="PF02628">
    <property type="entry name" value="COX15-CtaA"/>
    <property type="match status" value="1"/>
</dbReference>
<evidence type="ECO:0000256" key="11">
    <source>
        <dbReference type="ARBA" id="ARBA00023444"/>
    </source>
</evidence>
<dbReference type="EMBL" id="BAAARB010000010">
    <property type="protein sequence ID" value="GAA2380994.1"/>
    <property type="molecule type" value="Genomic_DNA"/>
</dbReference>
<keyword evidence="5 12" id="KW-1133">Transmembrane helix</keyword>
<feature type="transmembrane region" description="Helical" evidence="12">
    <location>
        <begin position="75"/>
        <end position="92"/>
    </location>
</feature>
<keyword evidence="9 12" id="KW-0472">Membrane</keyword>
<dbReference type="InterPro" id="IPR050450">
    <property type="entry name" value="COX15/CtaA_HemeA_synthase"/>
</dbReference>
<accession>A0ABP5UKF4</accession>
<gene>
    <name evidence="13" type="ORF">GCM10009855_21290</name>
</gene>
<evidence type="ECO:0000313" key="14">
    <source>
        <dbReference type="Proteomes" id="UP001501170"/>
    </source>
</evidence>
<feature type="transmembrane region" description="Helical" evidence="12">
    <location>
        <begin position="281"/>
        <end position="302"/>
    </location>
</feature>
<keyword evidence="10" id="KW-1015">Disulfide bond</keyword>
<feature type="transmembrane region" description="Helical" evidence="12">
    <location>
        <begin position="255"/>
        <end position="275"/>
    </location>
</feature>
<feature type="transmembrane region" description="Helical" evidence="12">
    <location>
        <begin position="104"/>
        <end position="124"/>
    </location>
</feature>
<feature type="transmembrane region" description="Helical" evidence="12">
    <location>
        <begin position="229"/>
        <end position="248"/>
    </location>
</feature>
<feature type="transmembrane region" description="Helical" evidence="12">
    <location>
        <begin position="130"/>
        <end position="151"/>
    </location>
</feature>
<keyword evidence="2" id="KW-1003">Cell membrane</keyword>
<keyword evidence="6" id="KW-0560">Oxidoreductase</keyword>
<keyword evidence="4" id="KW-0479">Metal-binding</keyword>